<dbReference type="PIRSF" id="PIRSF012524">
    <property type="entry name" value="YitL_S1"/>
    <property type="match status" value="1"/>
</dbReference>
<feature type="domain" description="Conserved virulence factor B first S1" evidence="2">
    <location>
        <begin position="5"/>
        <end position="60"/>
    </location>
</feature>
<proteinExistence type="inferred from homology"/>
<name>A0AAJ1V2L6_9LACT</name>
<dbReference type="EMBL" id="JASOOE010000001">
    <property type="protein sequence ID" value="MDK7186481.1"/>
    <property type="molecule type" value="Genomic_DNA"/>
</dbReference>
<evidence type="ECO:0000259" key="3">
    <source>
        <dbReference type="Pfam" id="PF17783"/>
    </source>
</evidence>
<reference evidence="6" key="1">
    <citation type="submission" date="2023-05" db="EMBL/GenBank/DDBJ databases">
        <title>Cataloging the Phylogenetic Diversity of Human Bladder Bacteria.</title>
        <authorList>
            <person name="Du J."/>
        </authorList>
    </citation>
    <scope>NUCLEOTIDE SEQUENCE</scope>
    <source>
        <strain evidence="6">UMB1231</strain>
    </source>
</reference>
<dbReference type="PANTHER" id="PTHR37296">
    <property type="entry name" value="CONSERVED VIRULENCE FACTOR B"/>
    <property type="match status" value="1"/>
</dbReference>
<dbReference type="InterPro" id="IPR039566">
    <property type="entry name" value="CvfB_S1_st"/>
</dbReference>
<dbReference type="InterPro" id="IPR040764">
    <property type="entry name" value="CvfB_WH"/>
</dbReference>
<comment type="caution">
    <text evidence="6">The sequence shown here is derived from an EMBL/GenBank/DDBJ whole genome shotgun (WGS) entry which is preliminary data.</text>
</comment>
<dbReference type="InterPro" id="IPR048587">
    <property type="entry name" value="CvfB_S1_3rd"/>
</dbReference>
<dbReference type="Pfam" id="PF21191">
    <property type="entry name" value="CvfB_1st"/>
    <property type="match status" value="1"/>
</dbReference>
<feature type="domain" description="Conserved virulence factor B second S1" evidence="4">
    <location>
        <begin position="73"/>
        <end position="134"/>
    </location>
</feature>
<dbReference type="RefSeq" id="WP_070608434.1">
    <property type="nucleotide sequence ID" value="NZ_JASOOE010000001.1"/>
</dbReference>
<dbReference type="PANTHER" id="PTHR37296:SF1">
    <property type="entry name" value="CONSERVED VIRULENCE FACTOR B"/>
    <property type="match status" value="1"/>
</dbReference>
<accession>A0AAJ1V2L6</accession>
<feature type="domain" description="Conserved virulence factor B third S1" evidence="5">
    <location>
        <begin position="141"/>
        <end position="215"/>
    </location>
</feature>
<dbReference type="Gene3D" id="1.10.10.10">
    <property type="entry name" value="Winged helix-like DNA-binding domain superfamily/Winged helix DNA-binding domain"/>
    <property type="match status" value="1"/>
</dbReference>
<evidence type="ECO:0000313" key="7">
    <source>
        <dbReference type="Proteomes" id="UP001229251"/>
    </source>
</evidence>
<dbReference type="Pfam" id="PF17783">
    <property type="entry name" value="WHD_CvfB"/>
    <property type="match status" value="1"/>
</dbReference>
<feature type="domain" description="Conserved virulence factor B-like winged helix" evidence="3">
    <location>
        <begin position="228"/>
        <end position="285"/>
    </location>
</feature>
<dbReference type="InterPro" id="IPR012340">
    <property type="entry name" value="NA-bd_OB-fold"/>
</dbReference>
<evidence type="ECO:0000259" key="4">
    <source>
        <dbReference type="Pfam" id="PF21191"/>
    </source>
</evidence>
<dbReference type="Pfam" id="PF13509">
    <property type="entry name" value="S1_2"/>
    <property type="match status" value="1"/>
</dbReference>
<dbReference type="InterPro" id="IPR048588">
    <property type="entry name" value="CvfB_S1_2nd"/>
</dbReference>
<evidence type="ECO:0000259" key="2">
    <source>
        <dbReference type="Pfam" id="PF13509"/>
    </source>
</evidence>
<gene>
    <name evidence="6" type="ORF">QP433_00620</name>
</gene>
<evidence type="ECO:0000259" key="5">
    <source>
        <dbReference type="Pfam" id="PF21543"/>
    </source>
</evidence>
<dbReference type="AlphaFoldDB" id="A0AAJ1V2L6"/>
<protein>
    <submittedName>
        <fullName evidence="6">S1-like domain-containing RNA-binding protein</fullName>
    </submittedName>
</protein>
<dbReference type="Pfam" id="PF21543">
    <property type="entry name" value="CvfB_2nd"/>
    <property type="match status" value="1"/>
</dbReference>
<organism evidence="6 7">
    <name type="scientific">Facklamia hominis</name>
    <dbReference type="NCBI Taxonomy" id="178214"/>
    <lineage>
        <taxon>Bacteria</taxon>
        <taxon>Bacillati</taxon>
        <taxon>Bacillota</taxon>
        <taxon>Bacilli</taxon>
        <taxon>Lactobacillales</taxon>
        <taxon>Aerococcaceae</taxon>
        <taxon>Facklamia</taxon>
    </lineage>
</organism>
<evidence type="ECO:0000256" key="1">
    <source>
        <dbReference type="PIRNR" id="PIRNR012524"/>
    </source>
</evidence>
<sequence>MLEYGQIIEGKIYDQNKDYYFVQAEGQSFALEKSQVEGENLEKGSLVEGMIYEDMDRRLMIQVDLPDIRPGIFGWAKVKQIRRELGVFVDVGLVNKDVVISLDDLPDNRRQWPKVDEQVYVTFECDKKQRLWGKLATIEQMQALFNKAPKRLMNQDVEVRIVQLKLAGAQCITKEGYRAFVHESEWILEPHLGECAKGRVTHVHRDGSLNVSLKPRAYEAIDDDAKLLLRLLEKDSEGFLPLHDKSDPEVIKAYLAISKGQFKRAVGALLKANKIRQVKGEGIYLLTDSIGDEAGE</sequence>
<dbReference type="Gene3D" id="2.40.50.140">
    <property type="entry name" value="Nucleic acid-binding proteins"/>
    <property type="match status" value="2"/>
</dbReference>
<evidence type="ECO:0000313" key="6">
    <source>
        <dbReference type="EMBL" id="MDK7186481.1"/>
    </source>
</evidence>
<dbReference type="InterPro" id="IPR036388">
    <property type="entry name" value="WH-like_DNA-bd_sf"/>
</dbReference>
<comment type="similarity">
    <text evidence="1">Belongs to the CvfB family.</text>
</comment>
<dbReference type="Proteomes" id="UP001229251">
    <property type="component" value="Unassembled WGS sequence"/>
</dbReference>
<dbReference type="InterPro" id="IPR014464">
    <property type="entry name" value="CvfB_fam"/>
</dbReference>
<dbReference type="Gene3D" id="2.40.50.330">
    <property type="match status" value="1"/>
</dbReference>